<name>A0A7X3G6T9_9STRE</name>
<comment type="catalytic activity">
    <reaction evidence="4">
        <text>beta-D-fructose 1,6-bisphosphate + H2O = beta-D-fructose 6-phosphate + phosphate</text>
        <dbReference type="Rhea" id="RHEA:11064"/>
        <dbReference type="ChEBI" id="CHEBI:15377"/>
        <dbReference type="ChEBI" id="CHEBI:32966"/>
        <dbReference type="ChEBI" id="CHEBI:43474"/>
        <dbReference type="ChEBI" id="CHEBI:57634"/>
        <dbReference type="EC" id="3.1.3.11"/>
    </reaction>
</comment>
<dbReference type="EMBL" id="WSRS01000003">
    <property type="protein sequence ID" value="MVX58213.1"/>
    <property type="molecule type" value="Genomic_DNA"/>
</dbReference>
<accession>A0A7X3G6T9</accession>
<dbReference type="OrthoDB" id="9779903at2"/>
<dbReference type="InterPro" id="IPR009164">
    <property type="entry name" value="FBPtase_class3"/>
</dbReference>
<evidence type="ECO:0000313" key="6">
    <source>
        <dbReference type="Proteomes" id="UP000461595"/>
    </source>
</evidence>
<reference evidence="5 6" key="1">
    <citation type="submission" date="2019-12" db="EMBL/GenBank/DDBJ databases">
        <title>Microbes associate with the intestines of laboratory mice.</title>
        <authorList>
            <person name="Navarre W."/>
            <person name="Wong E."/>
        </authorList>
    </citation>
    <scope>NUCLEOTIDE SEQUENCE [LARGE SCALE GENOMIC DNA]</scope>
    <source>
        <strain evidence="5 6">NM51_B2-22</strain>
    </source>
</reference>
<sequence>MEKYYSLLKSSLKDKSSVMTEIINLEAIQHLPKGTEFFVSDLHGEYGAFDYLLRNGSGIIRKKIDEYFGDDLSDSDKDEMALLIYYPTKQIALMREYRGSIYVEQYLEQVLPNLVKLLQYMGSKYTRSKVRKLLPSQFSYIIEELVAEIERSAYKEQYFQVMIDKIVQLDQLENLVEALSKVIQSLAVDHLHVVGDIFDRGPEPDLILDRLASLRSVDVQWGNHDVTWMGAMSGSLICMINIVRISARYNNLRLIEESYGINLRPLIAYSQAYYQPKPAFVPILDEGNITEEESNLLNQLQQATAVLQFKLEDALIERRPDFQLDHRRLFRKIDFKETRIHLGEKMYPLRDFNVTCINPEKPDQLTSEEMEILEQLRRNFLASERLKRHVDFLFEHGSMYLSYNNMLLYHGCIPMHDNGDFKSLRIGQALYRGKSLLDFYEEQIRQAYRNPTVDNDLATDLFWYLWVGECSSLFGKAAMTTFERYYIEDKGTHKEEKNAYYRLRQRADICEGILEEFGLEKESHIVNGHTPVREIDGENPIKAEGKLLVIDGGFAKGYQKQTGLAGYTLVSNSYGLELVAHKAFKNVTSILKGDSGIISRNRLIERATERKRVKDTSIGKQLAEEIQDLEWLYTHYEDY</sequence>
<evidence type="ECO:0000256" key="2">
    <source>
        <dbReference type="ARBA" id="ARBA00023211"/>
    </source>
</evidence>
<evidence type="ECO:0000256" key="4">
    <source>
        <dbReference type="HAMAP-Rule" id="MF_01854"/>
    </source>
</evidence>
<proteinExistence type="inferred from homology"/>
<dbReference type="EC" id="3.1.3.11" evidence="4"/>
<dbReference type="AlphaFoldDB" id="A0A7X3G6T9"/>
<gene>
    <name evidence="4" type="primary">fbp</name>
    <name evidence="5" type="ORF">E5983_00800</name>
</gene>
<dbReference type="InterPro" id="IPR029052">
    <property type="entry name" value="Metallo-depent_PP-like"/>
</dbReference>
<comment type="caution">
    <text evidence="5">The sequence shown here is derived from an EMBL/GenBank/DDBJ whole genome shotgun (WGS) entry which is preliminary data.</text>
</comment>
<dbReference type="RefSeq" id="WP_160332045.1">
    <property type="nucleotide sequence ID" value="NZ_WSRS01000003.1"/>
</dbReference>
<keyword evidence="1 4" id="KW-0378">Hydrolase</keyword>
<dbReference type="PIRSF" id="PIRSF000906">
    <property type="entry name" value="FBPtase_Bacill"/>
    <property type="match status" value="1"/>
</dbReference>
<evidence type="ECO:0000256" key="3">
    <source>
        <dbReference type="ARBA" id="ARBA00023277"/>
    </source>
</evidence>
<evidence type="ECO:0000313" key="5">
    <source>
        <dbReference type="EMBL" id="MVX58213.1"/>
    </source>
</evidence>
<comment type="cofactor">
    <cofactor evidence="4">
        <name>Mn(2+)</name>
        <dbReference type="ChEBI" id="CHEBI:29035"/>
    </cofactor>
</comment>
<keyword evidence="2 4" id="KW-0464">Manganese</keyword>
<dbReference type="CDD" id="cd00838">
    <property type="entry name" value="MPP_superfamily"/>
    <property type="match status" value="1"/>
</dbReference>
<dbReference type="UniPathway" id="UPA00138"/>
<organism evidence="5 6">
    <name type="scientific">Streptococcus danieliae</name>
    <dbReference type="NCBI Taxonomy" id="747656"/>
    <lineage>
        <taxon>Bacteria</taxon>
        <taxon>Bacillati</taxon>
        <taxon>Bacillota</taxon>
        <taxon>Bacilli</taxon>
        <taxon>Lactobacillales</taxon>
        <taxon>Streptococcaceae</taxon>
        <taxon>Streptococcus</taxon>
    </lineage>
</organism>
<dbReference type="Pfam" id="PF06874">
    <property type="entry name" value="FBPase_2"/>
    <property type="match status" value="1"/>
</dbReference>
<dbReference type="HAMAP" id="MF_01854">
    <property type="entry name" value="FBPase_class3"/>
    <property type="match status" value="1"/>
</dbReference>
<evidence type="ECO:0000256" key="1">
    <source>
        <dbReference type="ARBA" id="ARBA00022801"/>
    </source>
</evidence>
<dbReference type="GO" id="GO:0006094">
    <property type="term" value="P:gluconeogenesis"/>
    <property type="evidence" value="ECO:0007669"/>
    <property type="project" value="UniProtKB-UniRule"/>
</dbReference>
<comment type="similarity">
    <text evidence="4">Belongs to the FBPase class 3 family.</text>
</comment>
<keyword evidence="3 4" id="KW-0119">Carbohydrate metabolism</keyword>
<dbReference type="Proteomes" id="UP000461595">
    <property type="component" value="Unassembled WGS sequence"/>
</dbReference>
<protein>
    <recommendedName>
        <fullName evidence="4">Fructose-1,6-bisphosphatase class 3</fullName>
        <shortName evidence="4">FBPase class 3</shortName>
        <ecNumber evidence="4">3.1.3.11</ecNumber>
    </recommendedName>
    <alternativeName>
        <fullName evidence="4">D-fructose-1,6-bisphosphate 1-phosphohydrolase class 3</fullName>
    </alternativeName>
</protein>
<dbReference type="Gene3D" id="3.60.21.10">
    <property type="match status" value="1"/>
</dbReference>
<comment type="pathway">
    <text evidence="4">Carbohydrate biosynthesis; gluconeogenesis.</text>
</comment>
<dbReference type="GO" id="GO:0042132">
    <property type="term" value="F:fructose 1,6-bisphosphate 1-phosphatase activity"/>
    <property type="evidence" value="ECO:0007669"/>
    <property type="project" value="UniProtKB-UniRule"/>
</dbReference>
<dbReference type="SUPFAM" id="SSF56300">
    <property type="entry name" value="Metallo-dependent phosphatases"/>
    <property type="match status" value="1"/>
</dbReference>